<comment type="caution">
    <text evidence="1">The sequence shown here is derived from an EMBL/GenBank/DDBJ whole genome shotgun (WGS) entry which is preliminary data.</text>
</comment>
<organism evidence="1 2">
    <name type="scientific">Noviluteimonas gilva</name>
    <dbReference type="NCBI Taxonomy" id="2682097"/>
    <lineage>
        <taxon>Bacteria</taxon>
        <taxon>Pseudomonadati</taxon>
        <taxon>Pseudomonadota</taxon>
        <taxon>Gammaproteobacteria</taxon>
        <taxon>Lysobacterales</taxon>
        <taxon>Lysobacteraceae</taxon>
        <taxon>Noviluteimonas</taxon>
    </lineage>
</organism>
<keyword evidence="2" id="KW-1185">Reference proteome</keyword>
<evidence type="ECO:0000313" key="2">
    <source>
        <dbReference type="Proteomes" id="UP000479692"/>
    </source>
</evidence>
<proteinExistence type="predicted"/>
<dbReference type="AlphaFoldDB" id="A0A7C9HXV7"/>
<evidence type="ECO:0000313" key="1">
    <source>
        <dbReference type="EMBL" id="MUV13594.1"/>
    </source>
</evidence>
<protein>
    <recommendedName>
        <fullName evidence="3">DNA transfer protein p32</fullName>
    </recommendedName>
</protein>
<reference evidence="1 2" key="1">
    <citation type="submission" date="2019-12" db="EMBL/GenBank/DDBJ databases">
        <authorList>
            <person name="Xu J."/>
        </authorList>
    </citation>
    <scope>NUCLEOTIDE SEQUENCE [LARGE SCALE GENOMIC DNA]</scope>
    <source>
        <strain evidence="1 2">HX-5-24</strain>
    </source>
</reference>
<dbReference type="Proteomes" id="UP000479692">
    <property type="component" value="Unassembled WGS sequence"/>
</dbReference>
<gene>
    <name evidence="1" type="ORF">GN331_05160</name>
</gene>
<dbReference type="EMBL" id="WOXT01000001">
    <property type="protein sequence ID" value="MUV13594.1"/>
    <property type="molecule type" value="Genomic_DNA"/>
</dbReference>
<evidence type="ECO:0008006" key="3">
    <source>
        <dbReference type="Google" id="ProtNLM"/>
    </source>
</evidence>
<name>A0A7C9HXV7_9GAMM</name>
<accession>A0A7C9HXV7</accession>
<dbReference type="RefSeq" id="WP_156640778.1">
    <property type="nucleotide sequence ID" value="NZ_WOXT01000001.1"/>
</dbReference>
<sequence length="179" mass="19191">MAAKKGADASSDATYMNIWYQQQRDAQNRADNLPFMQSAYGALGRQNDFLNGDYSGFMNSPDYKFRFDQGMQGLDRSAAARGGLYSGGHTADTIQYGQGMAAQGMNDYWAKLAGQAGQGYQAVANVGQMGQQGANAVGNAIMQNGANRASSYAQQGQNWQQTAGALGNAFTYWNSNRGS</sequence>